<keyword evidence="2" id="KW-1185">Reference proteome</keyword>
<evidence type="ECO:0000313" key="1">
    <source>
        <dbReference type="EMBL" id="GGA44023.1"/>
    </source>
</evidence>
<comment type="caution">
    <text evidence="1">The sequence shown here is derived from an EMBL/GenBank/DDBJ whole genome shotgun (WGS) entry which is preliminary data.</text>
</comment>
<sequence length="105" mass="10935">MFTGVMPSTLAAVLAGAGMALLAAAGPDKLIVLVCRSRSGAGGIARLTDWSVLLVEGGLLENIIGTNRMANATSTAAPNRRVFKTDSRQPLVRDAADYTCPCWVT</sequence>
<reference evidence="2" key="1">
    <citation type="journal article" date="2019" name="Int. J. Syst. Evol. Microbiol.">
        <title>The Global Catalogue of Microorganisms (GCM) 10K type strain sequencing project: providing services to taxonomists for standard genome sequencing and annotation.</title>
        <authorList>
            <consortium name="The Broad Institute Genomics Platform"/>
            <consortium name="The Broad Institute Genome Sequencing Center for Infectious Disease"/>
            <person name="Wu L."/>
            <person name="Ma J."/>
        </authorList>
    </citation>
    <scope>NUCLEOTIDE SEQUENCE [LARGE SCALE GENOMIC DNA]</scope>
    <source>
        <strain evidence="2">CGMCC 1.15439</strain>
    </source>
</reference>
<dbReference type="EMBL" id="BMJA01000003">
    <property type="protein sequence ID" value="GGA44023.1"/>
    <property type="molecule type" value="Genomic_DNA"/>
</dbReference>
<evidence type="ECO:0000313" key="2">
    <source>
        <dbReference type="Proteomes" id="UP000620046"/>
    </source>
</evidence>
<proteinExistence type="predicted"/>
<dbReference type="Proteomes" id="UP000620046">
    <property type="component" value="Unassembled WGS sequence"/>
</dbReference>
<organism evidence="1 2">
    <name type="scientific">Dyella nitratireducens</name>
    <dbReference type="NCBI Taxonomy" id="1849580"/>
    <lineage>
        <taxon>Bacteria</taxon>
        <taxon>Pseudomonadati</taxon>
        <taxon>Pseudomonadota</taxon>
        <taxon>Gammaproteobacteria</taxon>
        <taxon>Lysobacterales</taxon>
        <taxon>Rhodanobacteraceae</taxon>
        <taxon>Dyella</taxon>
    </lineage>
</organism>
<protein>
    <submittedName>
        <fullName evidence="1">Uncharacterized protein</fullName>
    </submittedName>
</protein>
<gene>
    <name evidence="1" type="ORF">GCM10010981_36430</name>
</gene>
<name>A0ABQ1GI11_9GAMM</name>
<accession>A0ABQ1GI11</accession>